<evidence type="ECO:0000313" key="2">
    <source>
        <dbReference type="EMBL" id="KAG7378519.1"/>
    </source>
</evidence>
<feature type="compositionally biased region" description="Gly residues" evidence="1">
    <location>
        <begin position="156"/>
        <end position="169"/>
    </location>
</feature>
<feature type="compositionally biased region" description="Low complexity" evidence="1">
    <location>
        <begin position="66"/>
        <end position="100"/>
    </location>
</feature>
<evidence type="ECO:0000313" key="3">
    <source>
        <dbReference type="Proteomes" id="UP000694044"/>
    </source>
</evidence>
<keyword evidence="3" id="KW-1185">Reference proteome</keyword>
<dbReference type="Proteomes" id="UP000694044">
    <property type="component" value="Unassembled WGS sequence"/>
</dbReference>
<evidence type="ECO:0000256" key="1">
    <source>
        <dbReference type="SAM" id="MobiDB-lite"/>
    </source>
</evidence>
<name>A0A8T1VEE1_9STRA</name>
<dbReference type="AlphaFoldDB" id="A0A8T1VEE1"/>
<reference evidence="2" key="1">
    <citation type="submission" date="2021-02" db="EMBL/GenBank/DDBJ databases">
        <authorList>
            <person name="Palmer J.M."/>
        </authorList>
    </citation>
    <scope>NUCLEOTIDE SEQUENCE</scope>
    <source>
        <strain evidence="2">SCRP734</strain>
    </source>
</reference>
<feature type="compositionally biased region" description="Basic and acidic residues" evidence="1">
    <location>
        <begin position="48"/>
        <end position="65"/>
    </location>
</feature>
<feature type="compositionally biased region" description="Basic residues" evidence="1">
    <location>
        <begin position="135"/>
        <end position="147"/>
    </location>
</feature>
<sequence>MEALRGMIGKGGNKSKDNDDHSSTGADTGSAYRSSDASGEPDVGTKSYSRDTGDSRDDWDDRRQNDPGASSSYSSRTGGASGYSSGSSGSTTTGIGSERSVSGYAGGNNPSYSGGDGDYGALRGSDNDPAESSGRRHGSKEHSRRSDKHNDDDTGDMGGGVHGTRGLGGSASHVGRSSGIGMSGGNQSYGSYASADKNED</sequence>
<proteinExistence type="predicted"/>
<dbReference type="OrthoDB" id="129869at2759"/>
<protein>
    <submittedName>
        <fullName evidence="2">Uncharacterized protein</fullName>
    </submittedName>
</protein>
<organism evidence="2 3">
    <name type="scientific">Phytophthora pseudosyringae</name>
    <dbReference type="NCBI Taxonomy" id="221518"/>
    <lineage>
        <taxon>Eukaryota</taxon>
        <taxon>Sar</taxon>
        <taxon>Stramenopiles</taxon>
        <taxon>Oomycota</taxon>
        <taxon>Peronosporomycetes</taxon>
        <taxon>Peronosporales</taxon>
        <taxon>Peronosporaceae</taxon>
        <taxon>Phytophthora</taxon>
    </lineage>
</organism>
<comment type="caution">
    <text evidence="2">The sequence shown here is derived from an EMBL/GenBank/DDBJ whole genome shotgun (WGS) entry which is preliminary data.</text>
</comment>
<dbReference type="EMBL" id="JAGDFM010000416">
    <property type="protein sequence ID" value="KAG7378519.1"/>
    <property type="molecule type" value="Genomic_DNA"/>
</dbReference>
<accession>A0A8T1VEE1</accession>
<gene>
    <name evidence="2" type="ORF">PHYPSEUDO_009956</name>
</gene>
<feature type="compositionally biased region" description="Polar residues" evidence="1">
    <location>
        <begin position="23"/>
        <end position="37"/>
    </location>
</feature>
<feature type="region of interest" description="Disordered" evidence="1">
    <location>
        <begin position="1"/>
        <end position="200"/>
    </location>
</feature>